<dbReference type="EMBL" id="LGFT01000045">
    <property type="protein sequence ID" value="KUK43840.1"/>
    <property type="molecule type" value="Genomic_DNA"/>
</dbReference>
<dbReference type="AlphaFoldDB" id="A0A117LF68"/>
<gene>
    <name evidence="1" type="ORF">XD72_1793</name>
</gene>
<accession>A0A117LF68</accession>
<evidence type="ECO:0000313" key="1">
    <source>
        <dbReference type="EMBL" id="KUK43840.1"/>
    </source>
</evidence>
<dbReference type="PATRIC" id="fig|301375.7.peg.2109"/>
<dbReference type="Proteomes" id="UP000057043">
    <property type="component" value="Unassembled WGS sequence"/>
</dbReference>
<sequence length="204" mass="23270">MDGERRRLICPPIYRKVDGGGRVYVGLAYAGKEIVAHLTYPRGDDWGRYEQIGQPSLPRYDPQMSEKIKIADLAQQLALGAVKNGDEDGNMGLSRCFEGWGLSPPTDDDVKALFTILDELLEIELFQSEAIPTDEPCNDLDDIQFEERTGAYVQQWIDDQFRGYPRMNKRRLLRLVCLVRALIRQAVKGEKDLTEFQKRWGCTG</sequence>
<protein>
    <submittedName>
        <fullName evidence="1">Uncharacterized protein</fullName>
    </submittedName>
</protein>
<comment type="caution">
    <text evidence="1">The sequence shown here is derived from an EMBL/GenBank/DDBJ whole genome shotgun (WGS) entry which is preliminary data.</text>
</comment>
<reference evidence="1 2" key="1">
    <citation type="journal article" date="2015" name="MBio">
        <title>Genome-Resolved Metagenomic Analysis Reveals Roles for Candidate Phyla and Other Microbial Community Members in Biogeochemical Transformations in Oil Reservoirs.</title>
        <authorList>
            <person name="Hu P."/>
            <person name="Tom L."/>
            <person name="Singh A."/>
            <person name="Thomas B.C."/>
            <person name="Baker B.J."/>
            <person name="Piceno Y.M."/>
            <person name="Andersen G.L."/>
            <person name="Banfield J.F."/>
        </authorList>
    </citation>
    <scope>NUCLEOTIDE SEQUENCE [LARGE SCALE GENOMIC DNA]</scope>
    <source>
        <strain evidence="1">57_489</strain>
    </source>
</reference>
<proteinExistence type="predicted"/>
<evidence type="ECO:0000313" key="2">
    <source>
        <dbReference type="Proteomes" id="UP000057043"/>
    </source>
</evidence>
<name>A0A117LF68_9EURY</name>
<organism evidence="1 2">
    <name type="scientific">Methanothrix harundinacea</name>
    <dbReference type="NCBI Taxonomy" id="301375"/>
    <lineage>
        <taxon>Archaea</taxon>
        <taxon>Methanobacteriati</taxon>
        <taxon>Methanobacteriota</taxon>
        <taxon>Stenosarchaea group</taxon>
        <taxon>Methanomicrobia</taxon>
        <taxon>Methanotrichales</taxon>
        <taxon>Methanotrichaceae</taxon>
        <taxon>Methanothrix</taxon>
    </lineage>
</organism>